<gene>
    <name evidence="1" type="ORF">GCM10012284_46730</name>
</gene>
<dbReference type="Proteomes" id="UP000656042">
    <property type="component" value="Unassembled WGS sequence"/>
</dbReference>
<accession>A0A8J3FR72</accession>
<comment type="caution">
    <text evidence="1">The sequence shown here is derived from an EMBL/GenBank/DDBJ whole genome shotgun (WGS) entry which is preliminary data.</text>
</comment>
<reference evidence="1" key="2">
    <citation type="submission" date="2020-09" db="EMBL/GenBank/DDBJ databases">
        <authorList>
            <person name="Sun Q."/>
            <person name="Zhou Y."/>
        </authorList>
    </citation>
    <scope>NUCLEOTIDE SEQUENCE</scope>
    <source>
        <strain evidence="1">CGMCC 4.7299</strain>
    </source>
</reference>
<evidence type="ECO:0008006" key="3">
    <source>
        <dbReference type="Google" id="ProtNLM"/>
    </source>
</evidence>
<protein>
    <recommendedName>
        <fullName evidence="3">Ribbon-helix-helix protein, copG family</fullName>
    </recommendedName>
</protein>
<sequence length="95" mass="10767">MPDGFSRWLRKTLCNTFRLMTTITFRADDDVDEALAELTSGDRDRSQVIRDAILAAWRLRRAEQLRAEAEAVAADPDDVAEARAVLADMESLRAW</sequence>
<reference evidence="1" key="1">
    <citation type="journal article" date="2014" name="Int. J. Syst. Evol. Microbiol.">
        <title>Complete genome sequence of Corynebacterium casei LMG S-19264T (=DSM 44701T), isolated from a smear-ripened cheese.</title>
        <authorList>
            <consortium name="US DOE Joint Genome Institute (JGI-PGF)"/>
            <person name="Walter F."/>
            <person name="Albersmeier A."/>
            <person name="Kalinowski J."/>
            <person name="Ruckert C."/>
        </authorList>
    </citation>
    <scope>NUCLEOTIDE SEQUENCE</scope>
    <source>
        <strain evidence="1">CGMCC 4.7299</strain>
    </source>
</reference>
<evidence type="ECO:0000313" key="1">
    <source>
        <dbReference type="EMBL" id="GGL07177.1"/>
    </source>
</evidence>
<proteinExistence type="predicted"/>
<dbReference type="AlphaFoldDB" id="A0A8J3FR72"/>
<dbReference type="EMBL" id="BMMX01000026">
    <property type="protein sequence ID" value="GGL07177.1"/>
    <property type="molecule type" value="Genomic_DNA"/>
</dbReference>
<name>A0A8J3FR72_9ACTN</name>
<organism evidence="1 2">
    <name type="scientific">Mangrovihabitans endophyticus</name>
    <dbReference type="NCBI Taxonomy" id="1751298"/>
    <lineage>
        <taxon>Bacteria</taxon>
        <taxon>Bacillati</taxon>
        <taxon>Actinomycetota</taxon>
        <taxon>Actinomycetes</taxon>
        <taxon>Micromonosporales</taxon>
        <taxon>Micromonosporaceae</taxon>
        <taxon>Mangrovihabitans</taxon>
    </lineage>
</organism>
<evidence type="ECO:0000313" key="2">
    <source>
        <dbReference type="Proteomes" id="UP000656042"/>
    </source>
</evidence>
<keyword evidence="2" id="KW-1185">Reference proteome</keyword>